<dbReference type="InterPro" id="IPR022926">
    <property type="entry name" value="NH(3)-dep_NAD(+)_synth"/>
</dbReference>
<name>A0A1I2ML06_9BACL</name>
<comment type="function">
    <text evidence="8">Catalyzes the ATP-dependent amidation of deamido-NAD to form NAD. Uses ammonia as a nitrogen source.</text>
</comment>
<feature type="binding site" evidence="8">
    <location>
        <begin position="44"/>
        <end position="51"/>
    </location>
    <ligand>
        <name>ATP</name>
        <dbReference type="ChEBI" id="CHEBI:30616"/>
    </ligand>
</feature>
<evidence type="ECO:0000256" key="4">
    <source>
        <dbReference type="ARBA" id="ARBA00022741"/>
    </source>
</evidence>
<dbReference type="Proteomes" id="UP000198661">
    <property type="component" value="Unassembled WGS sequence"/>
</dbReference>
<evidence type="ECO:0000256" key="2">
    <source>
        <dbReference type="ARBA" id="ARBA00022598"/>
    </source>
</evidence>
<dbReference type="GO" id="GO:0046872">
    <property type="term" value="F:metal ion binding"/>
    <property type="evidence" value="ECO:0007669"/>
    <property type="project" value="UniProtKB-KW"/>
</dbReference>
<dbReference type="GO" id="GO:0004359">
    <property type="term" value="F:glutaminase activity"/>
    <property type="evidence" value="ECO:0007669"/>
    <property type="project" value="InterPro"/>
</dbReference>
<feature type="binding site" description="in other chain" evidence="8">
    <location>
        <position position="126"/>
    </location>
    <ligand>
        <name>deamido-NAD(+)</name>
        <dbReference type="ChEBI" id="CHEBI:58437"/>
        <note>ligand shared between two neighboring subunits</note>
    </ligand>
</feature>
<keyword evidence="5 8" id="KW-0067">ATP-binding</keyword>
<dbReference type="InterPro" id="IPR014729">
    <property type="entry name" value="Rossmann-like_a/b/a_fold"/>
</dbReference>
<dbReference type="EC" id="6.3.1.5" evidence="8 10"/>
<protein>
    <recommendedName>
        <fullName evidence="8 10">NH(3)-dependent NAD(+) synthetase</fullName>
        <ecNumber evidence="8 10">6.3.1.5</ecNumber>
    </recommendedName>
</protein>
<dbReference type="STRING" id="201973.SAMN04488025_108110"/>
<reference evidence="12 13" key="1">
    <citation type="submission" date="2016-10" db="EMBL/GenBank/DDBJ databases">
        <authorList>
            <person name="de Groot N.N."/>
        </authorList>
    </citation>
    <scope>NUCLEOTIDE SEQUENCE [LARGE SCALE GENOMIC DNA]</scope>
    <source>
        <strain evidence="12 13">DSM 44945</strain>
    </source>
</reference>
<dbReference type="FunFam" id="3.40.50.620:FF:000106">
    <property type="entry name" value="Glutamine-dependent NAD(+) synthetase"/>
    <property type="match status" value="1"/>
</dbReference>
<dbReference type="InterPro" id="IPR003694">
    <property type="entry name" value="NAD_synthase"/>
</dbReference>
<comment type="subunit">
    <text evidence="8">Homodimer.</text>
</comment>
<dbReference type="UniPathway" id="UPA00253">
    <property type="reaction ID" value="UER00333"/>
</dbReference>
<dbReference type="GO" id="GO:0009435">
    <property type="term" value="P:NAD+ biosynthetic process"/>
    <property type="evidence" value="ECO:0007669"/>
    <property type="project" value="UniProtKB-UniRule"/>
</dbReference>
<comment type="caution">
    <text evidence="8">Lacks conserved residue(s) required for the propagation of feature annotation.</text>
</comment>
<evidence type="ECO:0000313" key="12">
    <source>
        <dbReference type="EMBL" id="SFF91610.1"/>
    </source>
</evidence>
<dbReference type="InterPro" id="IPR022310">
    <property type="entry name" value="NAD/GMP_synthase"/>
</dbReference>
<evidence type="ECO:0000256" key="10">
    <source>
        <dbReference type="RuleBase" id="RU003812"/>
    </source>
</evidence>
<keyword evidence="13" id="KW-1185">Reference proteome</keyword>
<evidence type="ECO:0000256" key="5">
    <source>
        <dbReference type="ARBA" id="ARBA00022840"/>
    </source>
</evidence>
<comment type="similarity">
    <text evidence="1 8 9">Belongs to the NAD synthetase family.</text>
</comment>
<dbReference type="HAMAP" id="MF_00193">
    <property type="entry name" value="NadE_ammonia_dep"/>
    <property type="match status" value="1"/>
</dbReference>
<evidence type="ECO:0000256" key="7">
    <source>
        <dbReference type="ARBA" id="ARBA00023027"/>
    </source>
</evidence>
<feature type="binding site" evidence="8">
    <location>
        <position position="50"/>
    </location>
    <ligand>
        <name>Mg(2+)</name>
        <dbReference type="ChEBI" id="CHEBI:18420"/>
    </ligand>
</feature>
<keyword evidence="3 8" id="KW-0479">Metal-binding</keyword>
<keyword evidence="4 8" id="KW-0547">Nucleotide-binding</keyword>
<dbReference type="GO" id="GO:0005737">
    <property type="term" value="C:cytoplasm"/>
    <property type="evidence" value="ECO:0007669"/>
    <property type="project" value="InterPro"/>
</dbReference>
<evidence type="ECO:0000256" key="8">
    <source>
        <dbReference type="HAMAP-Rule" id="MF_00193"/>
    </source>
</evidence>
<keyword evidence="7 8" id="KW-0520">NAD</keyword>
<proteinExistence type="inferred from homology"/>
<comment type="pathway">
    <text evidence="8">Cofactor biosynthesis; NAD(+) biosynthesis; NAD(+) from deamido-NAD(+) (ammonia route): step 1/1.</text>
</comment>
<dbReference type="Gene3D" id="3.40.50.620">
    <property type="entry name" value="HUPs"/>
    <property type="match status" value="1"/>
</dbReference>
<evidence type="ECO:0000256" key="6">
    <source>
        <dbReference type="ARBA" id="ARBA00022842"/>
    </source>
</evidence>
<feature type="binding site" evidence="8">
    <location>
        <position position="146"/>
    </location>
    <ligand>
        <name>ATP</name>
        <dbReference type="ChEBI" id="CHEBI:30616"/>
    </ligand>
</feature>
<keyword evidence="2 8" id="KW-0436">Ligase</keyword>
<dbReference type="NCBIfam" id="TIGR00552">
    <property type="entry name" value="nadE"/>
    <property type="match status" value="1"/>
</dbReference>
<dbReference type="PANTHER" id="PTHR23090">
    <property type="entry name" value="NH 3 /GLUTAMINE-DEPENDENT NAD + SYNTHETASE"/>
    <property type="match status" value="1"/>
</dbReference>
<dbReference type="NCBIfam" id="NF010587">
    <property type="entry name" value="PRK13980.1"/>
    <property type="match status" value="1"/>
</dbReference>
<gene>
    <name evidence="8" type="primary">nadE</name>
    <name evidence="12" type="ORF">SAMN04488025_108110</name>
</gene>
<dbReference type="GO" id="GO:0005524">
    <property type="term" value="F:ATP binding"/>
    <property type="evidence" value="ECO:0007669"/>
    <property type="project" value="UniProtKB-UniRule"/>
</dbReference>
<feature type="binding site" evidence="8">
    <location>
        <position position="151"/>
    </location>
    <ligand>
        <name>Mg(2+)</name>
        <dbReference type="ChEBI" id="CHEBI:18420"/>
    </ligand>
</feature>
<organism evidence="12 13">
    <name type="scientific">Planifilum fulgidum</name>
    <dbReference type="NCBI Taxonomy" id="201973"/>
    <lineage>
        <taxon>Bacteria</taxon>
        <taxon>Bacillati</taxon>
        <taxon>Bacillota</taxon>
        <taxon>Bacilli</taxon>
        <taxon>Bacillales</taxon>
        <taxon>Thermoactinomycetaceae</taxon>
        <taxon>Planifilum</taxon>
    </lineage>
</organism>
<evidence type="ECO:0000313" key="13">
    <source>
        <dbReference type="Proteomes" id="UP000198661"/>
    </source>
</evidence>
<sequence length="283" mass="31689">MNPVEEMLARAPYLRLDEELAVELLVRALREEVEKAGFQKVILGLSGGIDSALALFLSARAFGPENVVAVCMPYRESSPASVKDARKAAQAAGVEMVTVDITPQIDAYFAGFPEASPLRRGNKMARERMSILYDLSAEHRALVIGTSNKTELLLGYGTQFGDMASAVNPLGDLYKTQVRQLSAHLKVPESILQKPPSADLWPDQTDEGELGFSYLDVDRLLHFMVDRRYSRERLIRQGFDPGLIDRVHRRVVANQYKRRLPVILKLSGRTVGTDFRYPRDWGL</sequence>
<dbReference type="PANTHER" id="PTHR23090:SF9">
    <property type="entry name" value="GLUTAMINE-DEPENDENT NAD(+) SYNTHETASE"/>
    <property type="match status" value="1"/>
</dbReference>
<dbReference type="RefSeq" id="WP_245752125.1">
    <property type="nucleotide sequence ID" value="NZ_FOOK01000008.1"/>
</dbReference>
<dbReference type="GO" id="GO:0008795">
    <property type="term" value="F:NAD+ synthase activity"/>
    <property type="evidence" value="ECO:0007669"/>
    <property type="project" value="UniProtKB-UniRule"/>
</dbReference>
<dbReference type="AlphaFoldDB" id="A0A1I2ML06"/>
<dbReference type="SUPFAM" id="SSF52402">
    <property type="entry name" value="Adenine nucleotide alpha hydrolases-like"/>
    <property type="match status" value="1"/>
</dbReference>
<dbReference type="CDD" id="cd00553">
    <property type="entry name" value="NAD_synthase"/>
    <property type="match status" value="1"/>
</dbReference>
<feature type="binding site" evidence="8">
    <location>
        <position position="175"/>
    </location>
    <ligand>
        <name>ATP</name>
        <dbReference type="ChEBI" id="CHEBI:30616"/>
    </ligand>
</feature>
<evidence type="ECO:0000259" key="11">
    <source>
        <dbReference type="Pfam" id="PF02540"/>
    </source>
</evidence>
<dbReference type="EMBL" id="FOOK01000008">
    <property type="protein sequence ID" value="SFF91610.1"/>
    <property type="molecule type" value="Genomic_DNA"/>
</dbReference>
<evidence type="ECO:0000256" key="3">
    <source>
        <dbReference type="ARBA" id="ARBA00022723"/>
    </source>
</evidence>
<dbReference type="GO" id="GO:0003952">
    <property type="term" value="F:NAD+ synthase (glutamine-hydrolyzing) activity"/>
    <property type="evidence" value="ECO:0007669"/>
    <property type="project" value="InterPro"/>
</dbReference>
<evidence type="ECO:0000256" key="1">
    <source>
        <dbReference type="ARBA" id="ARBA00005859"/>
    </source>
</evidence>
<dbReference type="Pfam" id="PF02540">
    <property type="entry name" value="NAD_synthase"/>
    <property type="match status" value="1"/>
</dbReference>
<evidence type="ECO:0000256" key="9">
    <source>
        <dbReference type="RuleBase" id="RU003811"/>
    </source>
</evidence>
<feature type="domain" description="NAD/GMP synthase" evidence="11">
    <location>
        <begin position="23"/>
        <end position="261"/>
    </location>
</feature>
<accession>A0A1I2ML06</accession>
<comment type="catalytic activity">
    <reaction evidence="8 10">
        <text>deamido-NAD(+) + NH4(+) + ATP = AMP + diphosphate + NAD(+) + H(+)</text>
        <dbReference type="Rhea" id="RHEA:21188"/>
        <dbReference type="ChEBI" id="CHEBI:15378"/>
        <dbReference type="ChEBI" id="CHEBI:28938"/>
        <dbReference type="ChEBI" id="CHEBI:30616"/>
        <dbReference type="ChEBI" id="CHEBI:33019"/>
        <dbReference type="ChEBI" id="CHEBI:57540"/>
        <dbReference type="ChEBI" id="CHEBI:58437"/>
        <dbReference type="ChEBI" id="CHEBI:456215"/>
        <dbReference type="EC" id="6.3.1.5"/>
    </reaction>
</comment>
<keyword evidence="6 8" id="KW-0460">Magnesium</keyword>
<feature type="binding site" evidence="8">
    <location>
        <position position="197"/>
    </location>
    <ligand>
        <name>ATP</name>
        <dbReference type="ChEBI" id="CHEBI:30616"/>
    </ligand>
</feature>